<evidence type="ECO:0000259" key="7">
    <source>
        <dbReference type="Pfam" id="PF08522"/>
    </source>
</evidence>
<feature type="active site" description="Proton acceptor" evidence="5">
    <location>
        <position position="324"/>
    </location>
</feature>
<dbReference type="PROSITE" id="PS51257">
    <property type="entry name" value="PROKAR_LIPOPROTEIN"/>
    <property type="match status" value="1"/>
</dbReference>
<dbReference type="Gene3D" id="2.115.10.20">
    <property type="entry name" value="Glycosyl hydrolase domain, family 43"/>
    <property type="match status" value="1"/>
</dbReference>
<keyword evidence="4 8" id="KW-0326">Glycosidase</keyword>
<comment type="pathway">
    <text evidence="1">Glycan metabolism; L-arabinan degradation.</text>
</comment>
<evidence type="ECO:0000256" key="3">
    <source>
        <dbReference type="ARBA" id="ARBA00022801"/>
    </source>
</evidence>
<evidence type="ECO:0000313" key="9">
    <source>
        <dbReference type="Proteomes" id="UP000095517"/>
    </source>
</evidence>
<dbReference type="STRING" id="338188.ERS852397_02681"/>
<dbReference type="Gene3D" id="2.60.40.1740">
    <property type="entry name" value="hypothetical protein (bacova_03559)"/>
    <property type="match status" value="2"/>
</dbReference>
<dbReference type="PANTHER" id="PTHR43301">
    <property type="entry name" value="ARABINAN ENDO-1,5-ALPHA-L-ARABINOSIDASE"/>
    <property type="match status" value="1"/>
</dbReference>
<evidence type="ECO:0000256" key="2">
    <source>
        <dbReference type="ARBA" id="ARBA00009865"/>
    </source>
</evidence>
<reference evidence="8 9" key="1">
    <citation type="submission" date="2015-09" db="EMBL/GenBank/DDBJ databases">
        <authorList>
            <consortium name="Pathogen Informatics"/>
        </authorList>
    </citation>
    <scope>NUCLEOTIDE SEQUENCE [LARGE SCALE GENOMIC DNA]</scope>
    <source>
        <strain evidence="8 9">2789STDY5608840</strain>
    </source>
</reference>
<dbReference type="SUPFAM" id="SSF75005">
    <property type="entry name" value="Arabinanase/levansucrase/invertase"/>
    <property type="match status" value="1"/>
</dbReference>
<feature type="site" description="Important for catalytic activity, responsible for pKa modulation of the active site Glu and correct orientation of both the proton donor and substrate" evidence="6">
    <location>
        <position position="447"/>
    </location>
</feature>
<accession>A0A174HMG3</accession>
<evidence type="ECO:0000256" key="5">
    <source>
        <dbReference type="PIRSR" id="PIRSR606710-1"/>
    </source>
</evidence>
<dbReference type="AlphaFoldDB" id="A0A174HMG3"/>
<feature type="domain" description="BT-3987-like N-terminal" evidence="7">
    <location>
        <begin position="189"/>
        <end position="295"/>
    </location>
</feature>
<evidence type="ECO:0000256" key="6">
    <source>
        <dbReference type="PIRSR" id="PIRSR606710-2"/>
    </source>
</evidence>
<dbReference type="PANTHER" id="PTHR43301:SF3">
    <property type="entry name" value="ARABINAN ENDO-1,5-ALPHA-L-ARABINOSIDASE A-RELATED"/>
    <property type="match status" value="1"/>
</dbReference>
<sequence length="637" mass="71816">MNNKLFRKIFLGIGTMCLMTGLSLFLSCGSEKETSGGDSATKPYLSLKQYGLNRLSVANADEVIFSLKVERHAGNLDSEYVAKLNTWSEEELKVYNEKEGTSFVALPETYYSVTPSKVVLASGIKEANIDIKVQASQIISEILKGTHYLIPLRLNSDVVELRKGRSDILLQLVIDYANVEIVAPEIIEKINVNNVSTTATIKTILDYKVDGKEMASSWDFTCDLKVPENATELLEAYNKRYSTDYELLPKDSYSLGQVKYATGDREAEAKLTIRRNAIEVKYYLLPLVLTNPSTNQVTCKDNVYYIVAGQFYTNPIISDRSVADPTVILAQDGRFYLYATQNKNDYMPVYSSTDLVNWKYEKNAFQKATKPTWDKDNAFWAPDMQYIDGKYVLYYSYAMMNGTAISHTCVVTADTPLGTYTSAYPKGAFLDSKKLLSNEEFGANCIDQFYYEEGEHKYLFYGSFTGIYVVELTDDGLAVKRDAEGKPVLKKKVCGNAFEGTNIYKKGNYYYLFASIGNCCASENSSYALVVGRSTDLLGPYVDKEGRSMLDNSWEPVVDGGDRTKWVGPGHNSVIVKDDAGTEWMIYHSYYYKEKGNKSTFGGRYGMLDRLQWTNDGWPYIKNYLPSESDLIPVFYN</sequence>
<dbReference type="InterPro" id="IPR013728">
    <property type="entry name" value="BT_3987-like_N"/>
</dbReference>
<dbReference type="Pfam" id="PF04616">
    <property type="entry name" value="Glyco_hydro_43"/>
    <property type="match status" value="1"/>
</dbReference>
<feature type="domain" description="BT-3987-like N-terminal" evidence="7">
    <location>
        <begin position="44"/>
        <end position="156"/>
    </location>
</feature>
<dbReference type="Pfam" id="PF08522">
    <property type="entry name" value="BT_3987-like_N"/>
    <property type="match status" value="2"/>
</dbReference>
<keyword evidence="3 8" id="KW-0378">Hydrolase</keyword>
<dbReference type="InterPro" id="IPR050727">
    <property type="entry name" value="GH43_arabinanases"/>
</dbReference>
<dbReference type="GO" id="GO:0046558">
    <property type="term" value="F:arabinan endo-1,5-alpha-L-arabinosidase activity"/>
    <property type="evidence" value="ECO:0007669"/>
    <property type="project" value="UniProtKB-EC"/>
</dbReference>
<dbReference type="GO" id="GO:0005975">
    <property type="term" value="P:carbohydrate metabolic process"/>
    <property type="evidence" value="ECO:0007669"/>
    <property type="project" value="InterPro"/>
</dbReference>
<evidence type="ECO:0000313" key="8">
    <source>
        <dbReference type="EMBL" id="CUO74159.1"/>
    </source>
</evidence>
<evidence type="ECO:0000256" key="4">
    <source>
        <dbReference type="ARBA" id="ARBA00023295"/>
    </source>
</evidence>
<proteinExistence type="inferred from homology"/>
<dbReference type="EMBL" id="CYZH01000015">
    <property type="protein sequence ID" value="CUO74159.1"/>
    <property type="molecule type" value="Genomic_DNA"/>
</dbReference>
<organism evidence="8 9">
    <name type="scientific">Bacteroides finegoldii</name>
    <dbReference type="NCBI Taxonomy" id="338188"/>
    <lineage>
        <taxon>Bacteria</taxon>
        <taxon>Pseudomonadati</taxon>
        <taxon>Bacteroidota</taxon>
        <taxon>Bacteroidia</taxon>
        <taxon>Bacteroidales</taxon>
        <taxon>Bacteroidaceae</taxon>
        <taxon>Bacteroides</taxon>
    </lineage>
</organism>
<feature type="active site" description="Proton donor" evidence="5">
    <location>
        <position position="499"/>
    </location>
</feature>
<protein>
    <submittedName>
        <fullName evidence="8">Putative exported endo-arabinase</fullName>
        <ecNumber evidence="8">3.2.1.99</ecNumber>
    </submittedName>
</protein>
<gene>
    <name evidence="8" type="primary">abnA_2</name>
    <name evidence="8" type="ORF">ERS852397_02681</name>
</gene>
<dbReference type="InterPro" id="IPR006710">
    <property type="entry name" value="Glyco_hydro_43"/>
</dbReference>
<evidence type="ECO:0000256" key="1">
    <source>
        <dbReference type="ARBA" id="ARBA00004834"/>
    </source>
</evidence>
<comment type="similarity">
    <text evidence="2">Belongs to the glycosyl hydrolase 43 family.</text>
</comment>
<dbReference type="CDD" id="cd18616">
    <property type="entry name" value="GH43_ABN-like"/>
    <property type="match status" value="1"/>
</dbReference>
<dbReference type="InterPro" id="IPR023296">
    <property type="entry name" value="Glyco_hydro_beta-prop_sf"/>
</dbReference>
<dbReference type="EC" id="3.2.1.99" evidence="8"/>
<dbReference type="RefSeq" id="WP_055279336.1">
    <property type="nucleotide sequence ID" value="NZ_CABIXA010000015.1"/>
</dbReference>
<name>A0A174HMG3_9BACE</name>
<dbReference type="Proteomes" id="UP000095517">
    <property type="component" value="Unassembled WGS sequence"/>
</dbReference>